<dbReference type="RefSeq" id="WP_192761969.1">
    <property type="nucleotide sequence ID" value="NZ_JADBDZ010000001.1"/>
</dbReference>
<dbReference type="SUPFAM" id="SSF53474">
    <property type="entry name" value="alpha/beta-Hydrolases"/>
    <property type="match status" value="1"/>
</dbReference>
<dbReference type="Gene3D" id="3.40.50.1820">
    <property type="entry name" value="alpha/beta hydrolase"/>
    <property type="match status" value="1"/>
</dbReference>
<evidence type="ECO:0000313" key="2">
    <source>
        <dbReference type="EMBL" id="MBE1535839.1"/>
    </source>
</evidence>
<protein>
    <submittedName>
        <fullName evidence="2">Alpha-beta hydrolase superfamily lysophospholipase</fullName>
    </submittedName>
</protein>
<dbReference type="PANTHER" id="PTHR43689:SF8">
    <property type="entry name" value="ALPHA_BETA-HYDROLASES SUPERFAMILY PROTEIN"/>
    <property type="match status" value="1"/>
</dbReference>
<dbReference type="PRINTS" id="PR00111">
    <property type="entry name" value="ABHYDROLASE"/>
</dbReference>
<evidence type="ECO:0000259" key="1">
    <source>
        <dbReference type="Pfam" id="PF12697"/>
    </source>
</evidence>
<dbReference type="Proteomes" id="UP000627838">
    <property type="component" value="Unassembled WGS sequence"/>
</dbReference>
<dbReference type="InterPro" id="IPR000073">
    <property type="entry name" value="AB_hydrolase_1"/>
</dbReference>
<dbReference type="InterPro" id="IPR029058">
    <property type="entry name" value="AB_hydrolase_fold"/>
</dbReference>
<keyword evidence="3" id="KW-1185">Reference proteome</keyword>
<dbReference type="GO" id="GO:0016787">
    <property type="term" value="F:hydrolase activity"/>
    <property type="evidence" value="ECO:0007669"/>
    <property type="project" value="UniProtKB-KW"/>
</dbReference>
<comment type="caution">
    <text evidence="2">The sequence shown here is derived from an EMBL/GenBank/DDBJ whole genome shotgun (WGS) entry which is preliminary data.</text>
</comment>
<dbReference type="PANTHER" id="PTHR43689">
    <property type="entry name" value="HYDROLASE"/>
    <property type="match status" value="1"/>
</dbReference>
<gene>
    <name evidence="2" type="ORF">H4W34_005672</name>
</gene>
<accession>A0ABR9JZ32</accession>
<keyword evidence="2" id="KW-0378">Hydrolase</keyword>
<sequence>MTVDYLEFFPDWVRDAAEPRGETEWWSWRGMRIRLERAIAPAAPVKYVVLHGAGGHAEMLWPYVRLLGAVDAVAPDLPGYGLTRCNGRPVTYELWVDLAAELVRLERERDDRPVVVLGASMGGMLAYSAVARAGADGLVATCLLDMRDAEVRAAAARFGWLGRHSGSLLSGFRVLDGMRVPVRWPARMSAMANRRDLNAAVAGDRFGGGGRVSLRFLRTYMTSVPEVEPDEFTACPVLVVHPGADGWTPVELSRPFFDRLPVERRLVMLDGCGHMPVEDPGLGQMADALRAFNAELTSSVDGGDLTHDRARGQV</sequence>
<proteinExistence type="predicted"/>
<organism evidence="2 3">
    <name type="scientific">Actinomadura algeriensis</name>
    <dbReference type="NCBI Taxonomy" id="1679523"/>
    <lineage>
        <taxon>Bacteria</taxon>
        <taxon>Bacillati</taxon>
        <taxon>Actinomycetota</taxon>
        <taxon>Actinomycetes</taxon>
        <taxon>Streptosporangiales</taxon>
        <taxon>Thermomonosporaceae</taxon>
        <taxon>Actinomadura</taxon>
    </lineage>
</organism>
<reference evidence="2 3" key="1">
    <citation type="submission" date="2020-10" db="EMBL/GenBank/DDBJ databases">
        <title>Sequencing the genomes of 1000 actinobacteria strains.</title>
        <authorList>
            <person name="Klenk H.-P."/>
        </authorList>
    </citation>
    <scope>NUCLEOTIDE SEQUENCE [LARGE SCALE GENOMIC DNA]</scope>
    <source>
        <strain evidence="2 3">DSM 46744</strain>
    </source>
</reference>
<dbReference type="Pfam" id="PF12697">
    <property type="entry name" value="Abhydrolase_6"/>
    <property type="match status" value="1"/>
</dbReference>
<dbReference type="EMBL" id="JADBDZ010000001">
    <property type="protein sequence ID" value="MBE1535839.1"/>
    <property type="molecule type" value="Genomic_DNA"/>
</dbReference>
<name>A0ABR9JZ32_9ACTN</name>
<evidence type="ECO:0000313" key="3">
    <source>
        <dbReference type="Proteomes" id="UP000627838"/>
    </source>
</evidence>
<feature type="domain" description="AB hydrolase-1" evidence="1">
    <location>
        <begin position="48"/>
        <end position="280"/>
    </location>
</feature>